<dbReference type="GO" id="GO:0008691">
    <property type="term" value="F:3-hydroxybutyryl-CoA dehydrogenase activity"/>
    <property type="evidence" value="ECO:0007669"/>
    <property type="project" value="TreeGrafter"/>
</dbReference>
<dbReference type="SUPFAM" id="SSF51735">
    <property type="entry name" value="NAD(P)-binding Rossmann-fold domains"/>
    <property type="match status" value="1"/>
</dbReference>
<name>A0A1X1Y6S0_9MYCO</name>
<dbReference type="Gene3D" id="1.10.1040.10">
    <property type="entry name" value="N-(1-d-carboxylethyl)-l-norvaline Dehydrogenase, domain 2"/>
    <property type="match status" value="1"/>
</dbReference>
<dbReference type="Pfam" id="PF00725">
    <property type="entry name" value="3HCDH"/>
    <property type="match status" value="1"/>
</dbReference>
<comment type="similarity">
    <text evidence="2">Belongs to the 3-hydroxyacyl-CoA dehydrogenase family.</text>
</comment>
<dbReference type="PIRSF" id="PIRSF000105">
    <property type="entry name" value="HCDH"/>
    <property type="match status" value="1"/>
</dbReference>
<dbReference type="SUPFAM" id="SSF48179">
    <property type="entry name" value="6-phosphogluconate dehydrogenase C-terminal domain-like"/>
    <property type="match status" value="1"/>
</dbReference>
<dbReference type="RefSeq" id="WP_085160272.1">
    <property type="nucleotide sequence ID" value="NZ_AP022581.1"/>
</dbReference>
<dbReference type="Proteomes" id="UP000466396">
    <property type="component" value="Chromosome"/>
</dbReference>
<accession>A0A1X1Y6S0</accession>
<dbReference type="PANTHER" id="PTHR48075:SF5">
    <property type="entry name" value="3-HYDROXYBUTYRYL-COA DEHYDROGENASE"/>
    <property type="match status" value="1"/>
</dbReference>
<dbReference type="InterPro" id="IPR006176">
    <property type="entry name" value="3-OHacyl-CoA_DH_NAD-bd"/>
</dbReference>
<evidence type="ECO:0000313" key="5">
    <source>
        <dbReference type="Proteomes" id="UP000466396"/>
    </source>
</evidence>
<reference evidence="4 5" key="1">
    <citation type="journal article" date="2019" name="Emerg. Microbes Infect.">
        <title>Comprehensive subspecies identification of 175 nontuberculous mycobacteria species based on 7547 genomic profiles.</title>
        <authorList>
            <person name="Matsumoto Y."/>
            <person name="Kinjo T."/>
            <person name="Motooka D."/>
            <person name="Nabeya D."/>
            <person name="Jung N."/>
            <person name="Uechi K."/>
            <person name="Horii T."/>
            <person name="Iida T."/>
            <person name="Fujita J."/>
            <person name="Nakamura S."/>
        </authorList>
    </citation>
    <scope>NUCLEOTIDE SEQUENCE [LARGE SCALE GENOMIC DNA]</scope>
    <source>
        <strain evidence="4 5">JCM 15657</strain>
    </source>
</reference>
<comment type="pathway">
    <text evidence="1">Lipid metabolism; butanoate metabolism.</text>
</comment>
<sequence>MLTPGGFSRAAVVGAGLMGRRIAGVLAAAGLDVVITDTNVEILDAATAEAEQVTGADRGSVTAVADLAVAVEDADLVIEAIIEDLAAKQELFERMARLVPNAVLATNTSVLPIGAVTERVGDRGRVIGTHFWNPPDLIPVVEVVPSERTAPDTTDRVVALLTHAGKLPVRVGRDAPGFIGNRLQHALWREAIALVAEGVCDAATVDLVVRNTIGLRLATLGPLENADYIGLDLTLAIHEAVIPSLNRDPHPSPLLRELVADGRLGARTGHGFLDWPAGAREATAARLAEHITAQLENIRET</sequence>
<dbReference type="InterPro" id="IPR022694">
    <property type="entry name" value="3-OHacyl-CoA_DH"/>
</dbReference>
<gene>
    <name evidence="4" type="primary">fadB3</name>
    <name evidence="4" type="ORF">MLAC_16120</name>
</gene>
<dbReference type="AlphaFoldDB" id="A0A1X1Y6S0"/>
<dbReference type="InterPro" id="IPR008927">
    <property type="entry name" value="6-PGluconate_DH-like_C_sf"/>
</dbReference>
<dbReference type="Gene3D" id="3.40.50.720">
    <property type="entry name" value="NAD(P)-binding Rossmann-like Domain"/>
    <property type="match status" value="1"/>
</dbReference>
<evidence type="ECO:0000313" key="4">
    <source>
        <dbReference type="EMBL" id="BBX96318.1"/>
    </source>
</evidence>
<dbReference type="PANTHER" id="PTHR48075">
    <property type="entry name" value="3-HYDROXYACYL-COA DEHYDROGENASE FAMILY PROTEIN"/>
    <property type="match status" value="1"/>
</dbReference>
<dbReference type="KEGG" id="mlj:MLAC_16120"/>
<evidence type="ECO:0000256" key="3">
    <source>
        <dbReference type="ARBA" id="ARBA00023002"/>
    </source>
</evidence>
<dbReference type="Pfam" id="PF02737">
    <property type="entry name" value="3HCDH_N"/>
    <property type="match status" value="1"/>
</dbReference>
<dbReference type="InterPro" id="IPR036291">
    <property type="entry name" value="NAD(P)-bd_dom_sf"/>
</dbReference>
<dbReference type="GO" id="GO:0006635">
    <property type="term" value="P:fatty acid beta-oxidation"/>
    <property type="evidence" value="ECO:0007669"/>
    <property type="project" value="TreeGrafter"/>
</dbReference>
<dbReference type="GO" id="GO:0070403">
    <property type="term" value="F:NAD+ binding"/>
    <property type="evidence" value="ECO:0007669"/>
    <property type="project" value="InterPro"/>
</dbReference>
<keyword evidence="5" id="KW-1185">Reference proteome</keyword>
<evidence type="ECO:0000256" key="1">
    <source>
        <dbReference type="ARBA" id="ARBA00005086"/>
    </source>
</evidence>
<protein>
    <submittedName>
        <fullName evidence="4">3-hydroxybutyryl-CoA dehydrogenase FadB</fullName>
    </submittedName>
</protein>
<dbReference type="EMBL" id="AP022581">
    <property type="protein sequence ID" value="BBX96318.1"/>
    <property type="molecule type" value="Genomic_DNA"/>
</dbReference>
<evidence type="ECO:0000256" key="2">
    <source>
        <dbReference type="ARBA" id="ARBA00009463"/>
    </source>
</evidence>
<dbReference type="OrthoDB" id="9771883at2"/>
<dbReference type="InterPro" id="IPR006108">
    <property type="entry name" value="3HC_DH_C"/>
</dbReference>
<keyword evidence="3" id="KW-0560">Oxidoreductase</keyword>
<organism evidence="4 5">
    <name type="scientific">Mycobacterium lacus</name>
    <dbReference type="NCBI Taxonomy" id="169765"/>
    <lineage>
        <taxon>Bacteria</taxon>
        <taxon>Bacillati</taxon>
        <taxon>Actinomycetota</taxon>
        <taxon>Actinomycetes</taxon>
        <taxon>Mycobacteriales</taxon>
        <taxon>Mycobacteriaceae</taxon>
        <taxon>Mycobacterium</taxon>
    </lineage>
</organism>
<dbReference type="STRING" id="169765.AWC15_21260"/>
<dbReference type="InterPro" id="IPR013328">
    <property type="entry name" value="6PGD_dom2"/>
</dbReference>
<proteinExistence type="inferred from homology"/>